<evidence type="ECO:0000256" key="1">
    <source>
        <dbReference type="ARBA" id="ARBA00005965"/>
    </source>
</evidence>
<evidence type="ECO:0008006" key="9">
    <source>
        <dbReference type="Google" id="ProtNLM"/>
    </source>
</evidence>
<protein>
    <recommendedName>
        <fullName evidence="9">Beclin 2</fullName>
    </recommendedName>
</protein>
<dbReference type="Gene3D" id="1.10.418.40">
    <property type="entry name" value="Autophagy protein 6/Beclin 1"/>
    <property type="match status" value="1"/>
</dbReference>
<evidence type="ECO:0000256" key="4">
    <source>
        <dbReference type="SAM" id="MobiDB-lite"/>
    </source>
</evidence>
<dbReference type="InterPro" id="IPR007243">
    <property type="entry name" value="Atg6/Beclin"/>
</dbReference>
<reference evidence="7 8" key="1">
    <citation type="submission" date="2021-02" db="EMBL/GenBank/DDBJ databases">
        <title>Safari Cat Assemblies.</title>
        <authorList>
            <person name="Bredemeyer K.R."/>
            <person name="Murphy W.J."/>
        </authorList>
    </citation>
    <scope>NUCLEOTIDE SEQUENCE [LARGE SCALE GENOMIC DNA]</scope>
</reference>
<keyword evidence="3" id="KW-0175">Coiled coil</keyword>
<dbReference type="PANTHER" id="PTHR12768:SF5">
    <property type="entry name" value="BECLIN-2"/>
    <property type="match status" value="1"/>
</dbReference>
<dbReference type="Proteomes" id="UP000823872">
    <property type="component" value="Chromosome F1"/>
</dbReference>
<evidence type="ECO:0000313" key="7">
    <source>
        <dbReference type="Ensembl" id="ENSFCTP00005011076.1"/>
    </source>
</evidence>
<evidence type="ECO:0000259" key="5">
    <source>
        <dbReference type="Pfam" id="PF04111"/>
    </source>
</evidence>
<dbReference type="GeneTree" id="ENSGT00390000008164"/>
<keyword evidence="2" id="KW-0072">Autophagy</keyword>
<sequence>KEGIKVRASTMFPIRFICQCCKQPLKLNQSMETSGLETTQEPTASTLSAQWEPGETLERGPASKAETDTEKIHDGELETLQEELEGLELEEARLAQELEEVEKNQKRVAEDLEAARAETQVLDQQDEQHWRDYSNLQWQQLELQDELTSRRNQLVRAQIQWDWLKKTNVFSATFEIRDDGPVGIINSFRLGCLPTVPVSWNEINMAWGQTALLLHALSNKIGLEFQRYQLFPCGNRSYLKSLTDDVGGGEKEKAGIFIKCLGH</sequence>
<proteinExistence type="inferred from homology"/>
<feature type="domain" description="Atg6 BARA" evidence="5">
    <location>
        <begin position="164"/>
        <end position="245"/>
    </location>
</feature>
<dbReference type="Ensembl" id="ENSFCTT00005016254.1">
    <property type="protein sequence ID" value="ENSFCTP00005011076.1"/>
    <property type="gene ID" value="ENSFCTG00005005815.1"/>
</dbReference>
<evidence type="ECO:0000259" key="6">
    <source>
        <dbReference type="Pfam" id="PF17675"/>
    </source>
</evidence>
<keyword evidence="8" id="KW-1185">Reference proteome</keyword>
<evidence type="ECO:0000256" key="3">
    <source>
        <dbReference type="SAM" id="Coils"/>
    </source>
</evidence>
<evidence type="ECO:0000256" key="2">
    <source>
        <dbReference type="ARBA" id="ARBA00023006"/>
    </source>
</evidence>
<name>A0ABI7WLD2_FELCA</name>
<dbReference type="InterPro" id="IPR041691">
    <property type="entry name" value="Atg6/beclin_CC"/>
</dbReference>
<dbReference type="PANTHER" id="PTHR12768">
    <property type="entry name" value="BECLIN 1"/>
    <property type="match status" value="1"/>
</dbReference>
<feature type="coiled-coil region" evidence="3">
    <location>
        <begin position="70"/>
        <end position="118"/>
    </location>
</feature>
<feature type="region of interest" description="Disordered" evidence="4">
    <location>
        <begin position="32"/>
        <end position="68"/>
    </location>
</feature>
<dbReference type="Gene3D" id="6.10.250.3110">
    <property type="match status" value="1"/>
</dbReference>
<organism evidence="7 8">
    <name type="scientific">Felis catus</name>
    <name type="common">Cat</name>
    <name type="synonym">Felis silvestris catus</name>
    <dbReference type="NCBI Taxonomy" id="9685"/>
    <lineage>
        <taxon>Eukaryota</taxon>
        <taxon>Metazoa</taxon>
        <taxon>Chordata</taxon>
        <taxon>Craniata</taxon>
        <taxon>Vertebrata</taxon>
        <taxon>Euteleostomi</taxon>
        <taxon>Mammalia</taxon>
        <taxon>Eutheria</taxon>
        <taxon>Laurasiatheria</taxon>
        <taxon>Carnivora</taxon>
        <taxon>Feliformia</taxon>
        <taxon>Felidae</taxon>
        <taxon>Felinae</taxon>
        <taxon>Felis</taxon>
    </lineage>
</organism>
<comment type="similarity">
    <text evidence="1">Belongs to the beclin family.</text>
</comment>
<evidence type="ECO:0000313" key="8">
    <source>
        <dbReference type="Proteomes" id="UP000823872"/>
    </source>
</evidence>
<feature type="domain" description="Atg6/beclin coiled-coil" evidence="6">
    <location>
        <begin position="68"/>
        <end position="160"/>
    </location>
</feature>
<reference evidence="7" key="2">
    <citation type="submission" date="2025-08" db="UniProtKB">
        <authorList>
            <consortium name="Ensembl"/>
        </authorList>
    </citation>
    <scope>IDENTIFICATION</scope>
    <source>
        <strain evidence="7">breed Abyssinian</strain>
    </source>
</reference>
<dbReference type="Pfam" id="PF04111">
    <property type="entry name" value="APG6"/>
    <property type="match status" value="1"/>
</dbReference>
<feature type="compositionally biased region" description="Polar residues" evidence="4">
    <location>
        <begin position="32"/>
        <end position="49"/>
    </location>
</feature>
<dbReference type="InterPro" id="IPR040455">
    <property type="entry name" value="Atg6_BARA"/>
</dbReference>
<accession>A0ABI7WLD2</accession>
<dbReference type="Pfam" id="PF17675">
    <property type="entry name" value="APG6_N"/>
    <property type="match status" value="1"/>
</dbReference>
<dbReference type="InterPro" id="IPR038274">
    <property type="entry name" value="Atg6/Beclin_C_sf"/>
</dbReference>
<reference evidence="7" key="3">
    <citation type="submission" date="2025-09" db="UniProtKB">
        <authorList>
            <consortium name="Ensembl"/>
        </authorList>
    </citation>
    <scope>IDENTIFICATION</scope>
    <source>
        <strain evidence="7">breed Abyssinian</strain>
    </source>
</reference>